<dbReference type="PANTHER" id="PTHR48084:SF4">
    <property type="entry name" value="2-OXOGLUTARATE OXIDOREDUCTASE SUBUNIT KORB"/>
    <property type="match status" value="1"/>
</dbReference>
<comment type="cofactor">
    <cofactor evidence="1">
        <name>Mg(2+)</name>
        <dbReference type="ChEBI" id="CHEBI:18420"/>
    </cofactor>
</comment>
<dbReference type="AlphaFoldDB" id="A0A1F6PAX4"/>
<dbReference type="Pfam" id="PF02775">
    <property type="entry name" value="TPP_enzyme_C"/>
    <property type="match status" value="1"/>
</dbReference>
<organism evidence="12 13">
    <name type="scientific">Candidatus Magasanikbacteria bacterium RIFOXYD1_FULL_40_23</name>
    <dbReference type="NCBI Taxonomy" id="1798705"/>
    <lineage>
        <taxon>Bacteria</taxon>
        <taxon>Candidatus Magasanikiibacteriota</taxon>
    </lineage>
</organism>
<dbReference type="InterPro" id="IPR011896">
    <property type="entry name" value="OFOB"/>
</dbReference>
<evidence type="ECO:0000313" key="13">
    <source>
        <dbReference type="Proteomes" id="UP000176634"/>
    </source>
</evidence>
<evidence type="ECO:0000259" key="11">
    <source>
        <dbReference type="Pfam" id="PF12367"/>
    </source>
</evidence>
<gene>
    <name evidence="12" type="ORF">A2563_01775</name>
</gene>
<evidence type="ECO:0000313" key="12">
    <source>
        <dbReference type="EMBL" id="OGH93316.1"/>
    </source>
</evidence>
<evidence type="ECO:0000256" key="8">
    <source>
        <dbReference type="ARBA" id="ARBA00023014"/>
    </source>
</evidence>
<evidence type="ECO:0008006" key="14">
    <source>
        <dbReference type="Google" id="ProtNLM"/>
    </source>
</evidence>
<evidence type="ECO:0000259" key="10">
    <source>
        <dbReference type="Pfam" id="PF02775"/>
    </source>
</evidence>
<dbReference type="GO" id="GO:0030976">
    <property type="term" value="F:thiamine pyrophosphate binding"/>
    <property type="evidence" value="ECO:0007669"/>
    <property type="project" value="InterPro"/>
</dbReference>
<protein>
    <recommendedName>
        <fullName evidence="14">2-oxoacid ferredoxin oxidoreductase</fullName>
    </recommendedName>
</protein>
<dbReference type="CDD" id="cd03375">
    <property type="entry name" value="TPP_OGFOR"/>
    <property type="match status" value="1"/>
</dbReference>
<dbReference type="GO" id="GO:0045333">
    <property type="term" value="P:cellular respiration"/>
    <property type="evidence" value="ECO:0007669"/>
    <property type="project" value="UniProtKB-ARBA"/>
</dbReference>
<comment type="cofactor">
    <cofactor evidence="2">
        <name>thiamine diphosphate</name>
        <dbReference type="ChEBI" id="CHEBI:58937"/>
    </cofactor>
</comment>
<keyword evidence="8" id="KW-0411">Iron-sulfur</keyword>
<evidence type="ECO:0000256" key="3">
    <source>
        <dbReference type="ARBA" id="ARBA00001966"/>
    </source>
</evidence>
<dbReference type="STRING" id="1798705.A2563_01775"/>
<dbReference type="Gene3D" id="3.40.50.970">
    <property type="match status" value="1"/>
</dbReference>
<dbReference type="SUPFAM" id="SSF52518">
    <property type="entry name" value="Thiamin diphosphate-binding fold (THDP-binding)"/>
    <property type="match status" value="1"/>
</dbReference>
<dbReference type="Proteomes" id="UP000176634">
    <property type="component" value="Unassembled WGS sequence"/>
</dbReference>
<dbReference type="Pfam" id="PF12367">
    <property type="entry name" value="PFO_beta_C"/>
    <property type="match status" value="1"/>
</dbReference>
<dbReference type="InterPro" id="IPR011766">
    <property type="entry name" value="TPP_enzyme_TPP-bd"/>
</dbReference>
<dbReference type="GO" id="GO:0046872">
    <property type="term" value="F:metal ion binding"/>
    <property type="evidence" value="ECO:0007669"/>
    <property type="project" value="UniProtKB-KW"/>
</dbReference>
<keyword evidence="6" id="KW-0560">Oxidoreductase</keyword>
<evidence type="ECO:0000256" key="5">
    <source>
        <dbReference type="ARBA" id="ARBA00022842"/>
    </source>
</evidence>
<feature type="domain" description="Pyruvate ferredoxin oxidoreductase beta subunit C-terminal" evidence="11">
    <location>
        <begin position="199"/>
        <end position="264"/>
    </location>
</feature>
<keyword evidence="4" id="KW-0479">Metal-binding</keyword>
<evidence type="ECO:0000256" key="1">
    <source>
        <dbReference type="ARBA" id="ARBA00001946"/>
    </source>
</evidence>
<keyword evidence="5" id="KW-0460">Magnesium</keyword>
<dbReference type="EMBL" id="MFRA01000001">
    <property type="protein sequence ID" value="OGH93316.1"/>
    <property type="molecule type" value="Genomic_DNA"/>
</dbReference>
<proteinExistence type="predicted"/>
<name>A0A1F6PAX4_9BACT</name>
<dbReference type="GO" id="GO:0016625">
    <property type="term" value="F:oxidoreductase activity, acting on the aldehyde or oxo group of donors, iron-sulfur protein as acceptor"/>
    <property type="evidence" value="ECO:0007669"/>
    <property type="project" value="UniProtKB-ARBA"/>
</dbReference>
<dbReference type="NCBIfam" id="TIGR02177">
    <property type="entry name" value="PorB_KorB"/>
    <property type="match status" value="1"/>
</dbReference>
<reference evidence="12 13" key="1">
    <citation type="journal article" date="2016" name="Nat. Commun.">
        <title>Thousands of microbial genomes shed light on interconnected biogeochemical processes in an aquifer system.</title>
        <authorList>
            <person name="Anantharaman K."/>
            <person name="Brown C.T."/>
            <person name="Hug L.A."/>
            <person name="Sharon I."/>
            <person name="Castelle C.J."/>
            <person name="Probst A.J."/>
            <person name="Thomas B.C."/>
            <person name="Singh A."/>
            <person name="Wilkins M.J."/>
            <person name="Karaoz U."/>
            <person name="Brodie E.L."/>
            <person name="Williams K.H."/>
            <person name="Hubbard S.S."/>
            <person name="Banfield J.F."/>
        </authorList>
    </citation>
    <scope>NUCLEOTIDE SEQUENCE [LARGE SCALE GENOMIC DNA]</scope>
</reference>
<dbReference type="GO" id="GO:0051536">
    <property type="term" value="F:iron-sulfur cluster binding"/>
    <property type="evidence" value="ECO:0007669"/>
    <property type="project" value="UniProtKB-KW"/>
</dbReference>
<evidence type="ECO:0000256" key="9">
    <source>
        <dbReference type="ARBA" id="ARBA00023052"/>
    </source>
</evidence>
<sequence>MSNILNLKTPNACNWCPGCGNFGIWTAFKAAAEKENWNNTNTAIVAGIGCHGHINNFIELTSFEGLHGRAIPIASGIKMANNALNVVVFTGDGDCLAEGGNHFIHAARRNQDLTVILHDNAVYGLTTGQTSPRSPHGYKSKSTPMGNLDEPINPLSAALAAGATFVARAYSGDIPRLTELMIKASKHKGFAVLQILQPCVSFNKIYTHIFFQENTYHLDKKHDTTNKEMAFAKLQEWGEKHIPVGIFYENTTQPSYEEQLPQIKTAPLVSVGAQKRNINELLESYA</sequence>
<dbReference type="InterPro" id="IPR032686">
    <property type="entry name" value="PFO_beta_C"/>
</dbReference>
<dbReference type="PANTHER" id="PTHR48084">
    <property type="entry name" value="2-OXOGLUTARATE OXIDOREDUCTASE SUBUNIT KORB-RELATED"/>
    <property type="match status" value="1"/>
</dbReference>
<accession>A0A1F6PAX4</accession>
<keyword evidence="7" id="KW-0408">Iron</keyword>
<feature type="domain" description="Thiamine pyrophosphate enzyme TPP-binding" evidence="10">
    <location>
        <begin position="48"/>
        <end position="195"/>
    </location>
</feature>
<evidence type="ECO:0000256" key="7">
    <source>
        <dbReference type="ARBA" id="ARBA00023004"/>
    </source>
</evidence>
<keyword evidence="9" id="KW-0786">Thiamine pyrophosphate</keyword>
<dbReference type="InterPro" id="IPR051457">
    <property type="entry name" value="2-oxoacid:Fd_oxidoreductase"/>
</dbReference>
<evidence type="ECO:0000256" key="6">
    <source>
        <dbReference type="ARBA" id="ARBA00023002"/>
    </source>
</evidence>
<evidence type="ECO:0000256" key="4">
    <source>
        <dbReference type="ARBA" id="ARBA00022723"/>
    </source>
</evidence>
<evidence type="ECO:0000256" key="2">
    <source>
        <dbReference type="ARBA" id="ARBA00001964"/>
    </source>
</evidence>
<comment type="caution">
    <text evidence="12">The sequence shown here is derived from an EMBL/GenBank/DDBJ whole genome shotgun (WGS) entry which is preliminary data.</text>
</comment>
<comment type="cofactor">
    <cofactor evidence="3">
        <name>[4Fe-4S] cluster</name>
        <dbReference type="ChEBI" id="CHEBI:49883"/>
    </cofactor>
</comment>
<dbReference type="InterPro" id="IPR029061">
    <property type="entry name" value="THDP-binding"/>
</dbReference>